<dbReference type="STRING" id="329885.A0A4U0VI97"/>
<comment type="caution">
    <text evidence="1">The sequence shown here is derived from an EMBL/GenBank/DDBJ whole genome shotgun (WGS) entry which is preliminary data.</text>
</comment>
<gene>
    <name evidence="1" type="ORF">B0A54_00950</name>
</gene>
<name>A0A4U0VI97_9PEZI</name>
<accession>A0A4U0VI97</accession>
<dbReference type="OrthoDB" id="3838727at2759"/>
<sequence length="317" mass="34519">MPTKDAERVEEGVLQYAKAWGENPVPAALTATLITAQHIRPIAYLPLLFPPVFLFSSYLNVIGYKTDSAGITAAWSGAYLLLARRRKQGFGNKFGVRGLIRGGTMAKPKPTHTMHRSTRTTLSALLALAASTTTLATPLSYNSTTTLSSRNNDPNTFNLHVWNNCHFTKEVALYSVTADFKMLQRSPPTNIAPGHSITIAAPFYDSGMRLSGHAEWGTDGQWRPQALFEFGYSTYAGQEGTAYDLSLMEGSDKDIGMGAYPVPNGHGSGSCRDLTCFPWFCPGNQGWLSPEQNDVGAAAPDTVCYKGRSDFKIVYCP</sequence>
<proteinExistence type="predicted"/>
<protein>
    <submittedName>
        <fullName evidence="1">Uncharacterized protein</fullName>
    </submittedName>
</protein>
<dbReference type="AlphaFoldDB" id="A0A4U0VI97"/>
<dbReference type="EMBL" id="NAJP01000002">
    <property type="protein sequence ID" value="TKA48874.1"/>
    <property type="molecule type" value="Genomic_DNA"/>
</dbReference>
<evidence type="ECO:0000313" key="1">
    <source>
        <dbReference type="EMBL" id="TKA48874.1"/>
    </source>
</evidence>
<evidence type="ECO:0000313" key="2">
    <source>
        <dbReference type="Proteomes" id="UP000310066"/>
    </source>
</evidence>
<dbReference type="Proteomes" id="UP000310066">
    <property type="component" value="Unassembled WGS sequence"/>
</dbReference>
<organism evidence="1 2">
    <name type="scientific">Friedmanniomyces endolithicus</name>
    <dbReference type="NCBI Taxonomy" id="329885"/>
    <lineage>
        <taxon>Eukaryota</taxon>
        <taxon>Fungi</taxon>
        <taxon>Dikarya</taxon>
        <taxon>Ascomycota</taxon>
        <taxon>Pezizomycotina</taxon>
        <taxon>Dothideomycetes</taxon>
        <taxon>Dothideomycetidae</taxon>
        <taxon>Mycosphaerellales</taxon>
        <taxon>Teratosphaeriaceae</taxon>
        <taxon>Friedmanniomyces</taxon>
    </lineage>
</organism>
<reference evidence="1 2" key="1">
    <citation type="submission" date="2017-03" db="EMBL/GenBank/DDBJ databases">
        <title>Genomes of endolithic fungi from Antarctica.</title>
        <authorList>
            <person name="Coleine C."/>
            <person name="Masonjones S."/>
            <person name="Stajich J.E."/>
        </authorList>
    </citation>
    <scope>NUCLEOTIDE SEQUENCE [LARGE SCALE GENOMIC DNA]</scope>
    <source>
        <strain evidence="1 2">CCFEE 5311</strain>
    </source>
</reference>